<comment type="caution">
    <text evidence="1">The sequence shown here is derived from an EMBL/GenBank/DDBJ whole genome shotgun (WGS) entry which is preliminary data.</text>
</comment>
<evidence type="ECO:0000313" key="2">
    <source>
        <dbReference type="Proteomes" id="UP001215598"/>
    </source>
</evidence>
<evidence type="ECO:0008006" key="3">
    <source>
        <dbReference type="Google" id="ProtNLM"/>
    </source>
</evidence>
<proteinExistence type="predicted"/>
<reference evidence="1" key="1">
    <citation type="submission" date="2023-03" db="EMBL/GenBank/DDBJ databases">
        <title>Massive genome expansion in bonnet fungi (Mycena s.s.) driven by repeated elements and novel gene families across ecological guilds.</title>
        <authorList>
            <consortium name="Lawrence Berkeley National Laboratory"/>
            <person name="Harder C.B."/>
            <person name="Miyauchi S."/>
            <person name="Viragh M."/>
            <person name="Kuo A."/>
            <person name="Thoen E."/>
            <person name="Andreopoulos B."/>
            <person name="Lu D."/>
            <person name="Skrede I."/>
            <person name="Drula E."/>
            <person name="Henrissat B."/>
            <person name="Morin E."/>
            <person name="Kohler A."/>
            <person name="Barry K."/>
            <person name="LaButti K."/>
            <person name="Morin E."/>
            <person name="Salamov A."/>
            <person name="Lipzen A."/>
            <person name="Mereny Z."/>
            <person name="Hegedus B."/>
            <person name="Baldrian P."/>
            <person name="Stursova M."/>
            <person name="Weitz H."/>
            <person name="Taylor A."/>
            <person name="Grigoriev I.V."/>
            <person name="Nagy L.G."/>
            <person name="Martin F."/>
            <person name="Kauserud H."/>
        </authorList>
    </citation>
    <scope>NUCLEOTIDE SEQUENCE</scope>
    <source>
        <strain evidence="1">CBHHK182m</strain>
    </source>
</reference>
<organism evidence="1 2">
    <name type="scientific">Mycena metata</name>
    <dbReference type="NCBI Taxonomy" id="1033252"/>
    <lineage>
        <taxon>Eukaryota</taxon>
        <taxon>Fungi</taxon>
        <taxon>Dikarya</taxon>
        <taxon>Basidiomycota</taxon>
        <taxon>Agaricomycotina</taxon>
        <taxon>Agaricomycetes</taxon>
        <taxon>Agaricomycetidae</taxon>
        <taxon>Agaricales</taxon>
        <taxon>Marasmiineae</taxon>
        <taxon>Mycenaceae</taxon>
        <taxon>Mycena</taxon>
    </lineage>
</organism>
<dbReference type="InterPro" id="IPR051055">
    <property type="entry name" value="PIF1_helicase"/>
</dbReference>
<feature type="non-terminal residue" evidence="1">
    <location>
        <position position="161"/>
    </location>
</feature>
<dbReference type="AlphaFoldDB" id="A0AAD7HAZ5"/>
<accession>A0AAD7HAZ5</accession>
<dbReference type="Proteomes" id="UP001215598">
    <property type="component" value="Unassembled WGS sequence"/>
</dbReference>
<sequence length="161" mass="18206">MVGCALMYDISVALCAAKGDPNVAFGGVNMIFAGDFYQLPPVGQIRLYAHIDKYTKDKKKRSGIHTLTASTPLGQKNIAGKLLWLSVNKVVLLHEPMRQTGPENEAFVSLLGRFVDWTQQPWNLSPIVVNENEMKDQLNFRAVMEFAKQTGRELHWYYCED</sequence>
<name>A0AAD7HAZ5_9AGAR</name>
<dbReference type="Gene3D" id="3.40.50.300">
    <property type="entry name" value="P-loop containing nucleotide triphosphate hydrolases"/>
    <property type="match status" value="1"/>
</dbReference>
<dbReference type="PANTHER" id="PTHR47642:SF5">
    <property type="entry name" value="ATP-DEPENDENT DNA HELICASE"/>
    <property type="match status" value="1"/>
</dbReference>
<keyword evidence="2" id="KW-1185">Reference proteome</keyword>
<evidence type="ECO:0000313" key="1">
    <source>
        <dbReference type="EMBL" id="KAJ7715970.1"/>
    </source>
</evidence>
<dbReference type="InterPro" id="IPR027417">
    <property type="entry name" value="P-loop_NTPase"/>
</dbReference>
<dbReference type="EMBL" id="JARKIB010000299">
    <property type="protein sequence ID" value="KAJ7715970.1"/>
    <property type="molecule type" value="Genomic_DNA"/>
</dbReference>
<dbReference type="PANTHER" id="PTHR47642">
    <property type="entry name" value="ATP-DEPENDENT DNA HELICASE"/>
    <property type="match status" value="1"/>
</dbReference>
<protein>
    <recommendedName>
        <fullName evidence="3">ATP-dependent DNA helicase</fullName>
    </recommendedName>
</protein>
<gene>
    <name evidence="1" type="ORF">B0H16DRAFT_1224346</name>
</gene>